<evidence type="ECO:0000256" key="4">
    <source>
        <dbReference type="ARBA" id="ARBA00022723"/>
    </source>
</evidence>
<evidence type="ECO:0000256" key="8">
    <source>
        <dbReference type="ARBA" id="ARBA00023014"/>
    </source>
</evidence>
<dbReference type="Pfam" id="PF04879">
    <property type="entry name" value="Molybdop_Fe4S4"/>
    <property type="match status" value="1"/>
</dbReference>
<evidence type="ECO:0000256" key="7">
    <source>
        <dbReference type="ARBA" id="ARBA00023004"/>
    </source>
</evidence>
<dbReference type="PROSITE" id="PS51318">
    <property type="entry name" value="TAT"/>
    <property type="match status" value="1"/>
</dbReference>
<proteinExistence type="inferred from homology"/>
<dbReference type="OrthoDB" id="9792592at2"/>
<keyword evidence="8" id="KW-0411">Iron-sulfur</keyword>
<dbReference type="AlphaFoldDB" id="B3EPP4"/>
<evidence type="ECO:0000256" key="3">
    <source>
        <dbReference type="ARBA" id="ARBA00022505"/>
    </source>
</evidence>
<keyword evidence="4" id="KW-0479">Metal-binding</keyword>
<dbReference type="InterPro" id="IPR006657">
    <property type="entry name" value="MoPterin_dinucl-bd_dom"/>
</dbReference>
<evidence type="ECO:0000256" key="2">
    <source>
        <dbReference type="ARBA" id="ARBA00022485"/>
    </source>
</evidence>
<dbReference type="PANTHER" id="PTHR43742">
    <property type="entry name" value="TRIMETHYLAMINE-N-OXIDE REDUCTASE"/>
    <property type="match status" value="1"/>
</dbReference>
<feature type="domain" description="4Fe-4S Mo/W bis-MGD-type" evidence="9">
    <location>
        <begin position="47"/>
        <end position="103"/>
    </location>
</feature>
<dbReference type="Gene3D" id="3.30.2070.10">
    <property type="entry name" value="Formate dehydrogenase/DMSO reductase"/>
    <property type="match status" value="1"/>
</dbReference>
<dbReference type="PROSITE" id="PS51669">
    <property type="entry name" value="4FE4S_MOW_BIS_MGD"/>
    <property type="match status" value="1"/>
</dbReference>
<dbReference type="InterPro" id="IPR006311">
    <property type="entry name" value="TAT_signal"/>
</dbReference>
<accession>B3EPP4</accession>
<dbReference type="eggNOG" id="COG0243">
    <property type="taxonomic scope" value="Bacteria"/>
</dbReference>
<dbReference type="HOGENOM" id="CLU_000422_13_3_10"/>
<dbReference type="InterPro" id="IPR006656">
    <property type="entry name" value="Mopterin_OxRdtase"/>
</dbReference>
<organism evidence="10">
    <name type="scientific">Chlorobium phaeobacteroides (strain BS1)</name>
    <dbReference type="NCBI Taxonomy" id="331678"/>
    <lineage>
        <taxon>Bacteria</taxon>
        <taxon>Pseudomonadati</taxon>
        <taxon>Chlorobiota</taxon>
        <taxon>Chlorobiia</taxon>
        <taxon>Chlorobiales</taxon>
        <taxon>Chlorobiaceae</taxon>
        <taxon>Chlorobium/Pelodictyon group</taxon>
        <taxon>Chlorobium</taxon>
    </lineage>
</organism>
<dbReference type="SUPFAM" id="SSF50692">
    <property type="entry name" value="ADC-like"/>
    <property type="match status" value="1"/>
</dbReference>
<evidence type="ECO:0000256" key="5">
    <source>
        <dbReference type="ARBA" id="ARBA00022729"/>
    </source>
</evidence>
<keyword evidence="6" id="KW-0560">Oxidoreductase</keyword>
<dbReference type="STRING" id="331678.Cphamn1_2386"/>
<evidence type="ECO:0000259" key="9">
    <source>
        <dbReference type="PROSITE" id="PS51669"/>
    </source>
</evidence>
<dbReference type="InterPro" id="IPR050612">
    <property type="entry name" value="Prok_Mopterin_Oxidored"/>
</dbReference>
<dbReference type="Pfam" id="PF01568">
    <property type="entry name" value="Molydop_binding"/>
    <property type="match status" value="1"/>
</dbReference>
<dbReference type="SUPFAM" id="SSF53706">
    <property type="entry name" value="Formate dehydrogenase/DMSO reductase, domains 1-3"/>
    <property type="match status" value="1"/>
</dbReference>
<evidence type="ECO:0000256" key="6">
    <source>
        <dbReference type="ARBA" id="ARBA00023002"/>
    </source>
</evidence>
<dbReference type="EMBL" id="CP001101">
    <property type="protein sequence ID" value="ACE05284.1"/>
    <property type="molecule type" value="Genomic_DNA"/>
</dbReference>
<dbReference type="InterPro" id="IPR006963">
    <property type="entry name" value="Mopterin_OxRdtase_4Fe-4S_dom"/>
</dbReference>
<keyword evidence="5" id="KW-0732">Signal</keyword>
<keyword evidence="7" id="KW-0408">Iron</keyword>
<dbReference type="SMART" id="SM00926">
    <property type="entry name" value="Molybdop_Fe4S4"/>
    <property type="match status" value="1"/>
</dbReference>
<dbReference type="Gene3D" id="2.40.40.20">
    <property type="match status" value="1"/>
</dbReference>
<dbReference type="KEGG" id="cpb:Cphamn1_2386"/>
<dbReference type="GO" id="GO:0043546">
    <property type="term" value="F:molybdopterin cofactor binding"/>
    <property type="evidence" value="ECO:0007669"/>
    <property type="project" value="InterPro"/>
</dbReference>
<evidence type="ECO:0000256" key="1">
    <source>
        <dbReference type="ARBA" id="ARBA00010312"/>
    </source>
</evidence>
<dbReference type="GO" id="GO:0046872">
    <property type="term" value="F:metal ion binding"/>
    <property type="evidence" value="ECO:0007669"/>
    <property type="project" value="UniProtKB-KW"/>
</dbReference>
<dbReference type="PANTHER" id="PTHR43742:SF9">
    <property type="entry name" value="TETRATHIONATE REDUCTASE SUBUNIT A"/>
    <property type="match status" value="1"/>
</dbReference>
<reference evidence="10" key="1">
    <citation type="submission" date="2008-06" db="EMBL/GenBank/DDBJ databases">
        <title>Complete sequence of Chlorobium phaeobacteroides BS1.</title>
        <authorList>
            <consortium name="US DOE Joint Genome Institute"/>
            <person name="Lucas S."/>
            <person name="Copeland A."/>
            <person name="Lapidus A."/>
            <person name="Glavina del Rio T."/>
            <person name="Dalin E."/>
            <person name="Tice H."/>
            <person name="Bruce D."/>
            <person name="Goodwin L."/>
            <person name="Pitluck S."/>
            <person name="Schmutz J."/>
            <person name="Larimer F."/>
            <person name="Land M."/>
            <person name="Hauser L."/>
            <person name="Kyrpides N."/>
            <person name="Ovchinnikova G."/>
            <person name="Li T."/>
            <person name="Liu Z."/>
            <person name="Zhao F."/>
            <person name="Overmann J."/>
            <person name="Bryant D.A."/>
            <person name="Richardson P."/>
        </authorList>
    </citation>
    <scope>NUCLEOTIDE SEQUENCE [LARGE SCALE GENOMIC DNA]</scope>
    <source>
        <strain evidence="10">BS1</strain>
    </source>
</reference>
<gene>
    <name evidence="10" type="ordered locus">Cphamn1_2386</name>
</gene>
<dbReference type="GO" id="GO:0016491">
    <property type="term" value="F:oxidoreductase activity"/>
    <property type="evidence" value="ECO:0007669"/>
    <property type="project" value="UniProtKB-KW"/>
</dbReference>
<dbReference type="Gene3D" id="3.40.228.10">
    <property type="entry name" value="Dimethylsulfoxide Reductase, domain 2"/>
    <property type="match status" value="1"/>
</dbReference>
<dbReference type="Gene3D" id="3.40.50.740">
    <property type="match status" value="1"/>
</dbReference>
<dbReference type="InterPro" id="IPR009010">
    <property type="entry name" value="Asp_de-COase-like_dom_sf"/>
</dbReference>
<dbReference type="Gene3D" id="2.20.25.90">
    <property type="entry name" value="ADC-like domains"/>
    <property type="match status" value="1"/>
</dbReference>
<dbReference type="Pfam" id="PF00384">
    <property type="entry name" value="Molybdopterin"/>
    <property type="match status" value="1"/>
</dbReference>
<sequence length="747" mass="83815">MNHGRNVNRRDFLKISSLFLAGTAAASYGVGEVLNGSSNAFADENGEKVVYSFCEHCFWRCGIAAHVRDGKIYKITGSEHHPLSNGRLCPRGTGGIGQIYDPDRLAHPLIREKKGGKSTYRKASWDEAITAVAEGFYKTREKYGPGSIAMLHHGYGVSFFKSMFKGIGVNQFAKPSYDFCCGPRREAFNLTYGHPAGTPEGIDIINSKYLIFFGTHYGENMHNTAVQELSEGIRRGLKIVVFDPRFSTIAGKAEKWLPIKPATDIAMMQAIMHVMISENRYDREFVNRYTVGLNELWAEVSEMTPEKAAEITDIPADDIRTIAREFASHAPNAAVHPGRRTNWYSDGTQRVRAIAILNALAGNYKMPGGVVKFDTFDLPKPEAHPHPAFEKECYSKFPFFVKNVSSNTLGSHEIVEKTIEGDIKAWMVYGVNVPETVTFGRKTALEAIDKLDFMVVVDTLPMEVTGYADVVLPECTYLERYDDLDNGRPYRTPFVALRQPVVPPMYDSRPGNEIAKMIAEKWGLHGIFEENVETYLDKRLQKIGSSLAEIKKTGTLVKPETDLYRKPGEALKFKTPSGKIELASAQMKAAGLDSVPRYMRHPEPADGFYRLLTGRKPMLTFGRTANNRFLGELPTAQENEIWMHPDVAAKHDIHLETAGHGQNEPVYVRLKNQDGIVSEFPIKVKITERIRRDSVYMVHGFGHYLKKLSWAYKRGASHNQMISRTEIDPVMGGVGYQNNFVTFIKEA</sequence>
<protein>
    <submittedName>
        <fullName evidence="10">Molybdopterin oxidoreductase</fullName>
    </submittedName>
</protein>
<name>B3EPP4_CHLPB</name>
<dbReference type="GO" id="GO:0051539">
    <property type="term" value="F:4 iron, 4 sulfur cluster binding"/>
    <property type="evidence" value="ECO:0007669"/>
    <property type="project" value="UniProtKB-KW"/>
</dbReference>
<evidence type="ECO:0000313" key="10">
    <source>
        <dbReference type="EMBL" id="ACE05284.1"/>
    </source>
</evidence>
<keyword evidence="2" id="KW-0004">4Fe-4S</keyword>
<keyword evidence="3" id="KW-0500">Molybdenum</keyword>
<comment type="similarity">
    <text evidence="1">Belongs to the prokaryotic molybdopterin-containing oxidoreductase family.</text>
</comment>